<comment type="caution">
    <text evidence="4">The sequence shown here is derived from an EMBL/GenBank/DDBJ whole genome shotgun (WGS) entry which is preliminary data.</text>
</comment>
<reference evidence="4 5" key="1">
    <citation type="journal article" date="2021" name="J. Hered.">
        <title>A chromosome-level genome assembly of the parasitoid wasp, Cotesia glomerata (Hymenoptera: Braconidae).</title>
        <authorList>
            <person name="Pinto B.J."/>
            <person name="Weis J.J."/>
            <person name="Gamble T."/>
            <person name="Ode P.J."/>
            <person name="Paul R."/>
            <person name="Zaspel J.M."/>
        </authorList>
    </citation>
    <scope>NUCLEOTIDE SEQUENCE [LARGE SCALE GENOMIC DNA]</scope>
    <source>
        <strain evidence="4">CgM1</strain>
    </source>
</reference>
<dbReference type="PROSITE" id="PS50157">
    <property type="entry name" value="ZINC_FINGER_C2H2_2"/>
    <property type="match status" value="2"/>
</dbReference>
<dbReference type="PROSITE" id="PS00028">
    <property type="entry name" value="ZINC_FINGER_C2H2_1"/>
    <property type="match status" value="1"/>
</dbReference>
<dbReference type="InterPro" id="IPR036236">
    <property type="entry name" value="Znf_C2H2_sf"/>
</dbReference>
<feature type="domain" description="C2H2-type" evidence="3">
    <location>
        <begin position="131"/>
        <end position="159"/>
    </location>
</feature>
<feature type="domain" description="C2H2-type" evidence="3">
    <location>
        <begin position="102"/>
        <end position="129"/>
    </location>
</feature>
<dbReference type="Proteomes" id="UP000826195">
    <property type="component" value="Unassembled WGS sequence"/>
</dbReference>
<keyword evidence="1" id="KW-0479">Metal-binding</keyword>
<dbReference type="AlphaFoldDB" id="A0AAV7IM04"/>
<protein>
    <recommendedName>
        <fullName evidence="3">C2H2-type domain-containing protein</fullName>
    </recommendedName>
</protein>
<keyword evidence="1" id="KW-0863">Zinc-finger</keyword>
<proteinExistence type="predicted"/>
<gene>
    <name evidence="4" type="ORF">KQX54_003844</name>
</gene>
<sequence length="163" mass="18510">MLAKKAMKVKAMMGVKTLKSGVRGRPRTIRPKMKTTMPLKTIKTIPAKSTTVVNLASLKSMPIEELQQYLKPDPDGPPDAKQGILAFGTNPGDQPPKKKKKHTCKRCGRIYAFYTSLWRHLHYECGMEPKFSCEACPLRFAQKSNLERHFKNMHTPHPHNITI</sequence>
<dbReference type="Pfam" id="PF00096">
    <property type="entry name" value="zf-C2H2"/>
    <property type="match status" value="1"/>
</dbReference>
<accession>A0AAV7IM04</accession>
<evidence type="ECO:0000313" key="5">
    <source>
        <dbReference type="Proteomes" id="UP000826195"/>
    </source>
</evidence>
<keyword evidence="1" id="KW-0862">Zinc</keyword>
<evidence type="ECO:0000256" key="2">
    <source>
        <dbReference type="SAM" id="MobiDB-lite"/>
    </source>
</evidence>
<evidence type="ECO:0000259" key="3">
    <source>
        <dbReference type="PROSITE" id="PS50157"/>
    </source>
</evidence>
<dbReference type="InterPro" id="IPR013087">
    <property type="entry name" value="Znf_C2H2_type"/>
</dbReference>
<evidence type="ECO:0000256" key="1">
    <source>
        <dbReference type="PROSITE-ProRule" id="PRU00042"/>
    </source>
</evidence>
<dbReference type="SMART" id="SM00355">
    <property type="entry name" value="ZnF_C2H2"/>
    <property type="match status" value="2"/>
</dbReference>
<name>A0AAV7IM04_COTGL</name>
<dbReference type="SUPFAM" id="SSF57667">
    <property type="entry name" value="beta-beta-alpha zinc fingers"/>
    <property type="match status" value="1"/>
</dbReference>
<dbReference type="GO" id="GO:0008270">
    <property type="term" value="F:zinc ion binding"/>
    <property type="evidence" value="ECO:0007669"/>
    <property type="project" value="UniProtKB-KW"/>
</dbReference>
<feature type="region of interest" description="Disordered" evidence="2">
    <location>
        <begin position="71"/>
        <end position="101"/>
    </location>
</feature>
<keyword evidence="5" id="KW-1185">Reference proteome</keyword>
<evidence type="ECO:0000313" key="4">
    <source>
        <dbReference type="EMBL" id="KAH0553740.1"/>
    </source>
</evidence>
<dbReference type="Gene3D" id="3.30.160.60">
    <property type="entry name" value="Classic Zinc Finger"/>
    <property type="match status" value="1"/>
</dbReference>
<dbReference type="EMBL" id="JAHXZJ010001119">
    <property type="protein sequence ID" value="KAH0553740.1"/>
    <property type="molecule type" value="Genomic_DNA"/>
</dbReference>
<organism evidence="4 5">
    <name type="scientific">Cotesia glomerata</name>
    <name type="common">Lepidopteran parasitic wasp</name>
    <name type="synonym">Apanteles glomeratus</name>
    <dbReference type="NCBI Taxonomy" id="32391"/>
    <lineage>
        <taxon>Eukaryota</taxon>
        <taxon>Metazoa</taxon>
        <taxon>Ecdysozoa</taxon>
        <taxon>Arthropoda</taxon>
        <taxon>Hexapoda</taxon>
        <taxon>Insecta</taxon>
        <taxon>Pterygota</taxon>
        <taxon>Neoptera</taxon>
        <taxon>Endopterygota</taxon>
        <taxon>Hymenoptera</taxon>
        <taxon>Apocrita</taxon>
        <taxon>Ichneumonoidea</taxon>
        <taxon>Braconidae</taxon>
        <taxon>Microgastrinae</taxon>
        <taxon>Cotesia</taxon>
    </lineage>
</organism>